<organism evidence="2 3">
    <name type="scientific">Lojkania enalia</name>
    <dbReference type="NCBI Taxonomy" id="147567"/>
    <lineage>
        <taxon>Eukaryota</taxon>
        <taxon>Fungi</taxon>
        <taxon>Dikarya</taxon>
        <taxon>Ascomycota</taxon>
        <taxon>Pezizomycotina</taxon>
        <taxon>Dothideomycetes</taxon>
        <taxon>Pleosporomycetidae</taxon>
        <taxon>Pleosporales</taxon>
        <taxon>Pleosporales incertae sedis</taxon>
        <taxon>Lojkania</taxon>
    </lineage>
</organism>
<protein>
    <recommendedName>
        <fullName evidence="1">Protein kinase domain-containing protein</fullName>
    </recommendedName>
</protein>
<dbReference type="GO" id="GO:0004672">
    <property type="term" value="F:protein kinase activity"/>
    <property type="evidence" value="ECO:0007669"/>
    <property type="project" value="InterPro"/>
</dbReference>
<name>A0A9P4JZ45_9PLEO</name>
<comment type="caution">
    <text evidence="2">The sequence shown here is derived from an EMBL/GenBank/DDBJ whole genome shotgun (WGS) entry which is preliminary data.</text>
</comment>
<proteinExistence type="predicted"/>
<dbReference type="Gene3D" id="1.10.510.10">
    <property type="entry name" value="Transferase(Phosphotransferase) domain 1"/>
    <property type="match status" value="1"/>
</dbReference>
<accession>A0A9P4JZ45</accession>
<dbReference type="PANTHER" id="PTHR37542:SF1">
    <property type="entry name" value="PRION-INHIBITION AND PROPAGATION HELO DOMAIN-CONTAINING PROTEIN"/>
    <property type="match status" value="1"/>
</dbReference>
<dbReference type="GO" id="GO:0005524">
    <property type="term" value="F:ATP binding"/>
    <property type="evidence" value="ECO:0007669"/>
    <property type="project" value="InterPro"/>
</dbReference>
<dbReference type="InterPro" id="IPR011009">
    <property type="entry name" value="Kinase-like_dom_sf"/>
</dbReference>
<dbReference type="InterPro" id="IPR029498">
    <property type="entry name" value="HeLo_dom"/>
</dbReference>
<keyword evidence="3" id="KW-1185">Reference proteome</keyword>
<dbReference type="SUPFAM" id="SSF56112">
    <property type="entry name" value="Protein kinase-like (PK-like)"/>
    <property type="match status" value="1"/>
</dbReference>
<reference evidence="3" key="1">
    <citation type="journal article" date="2020" name="Stud. Mycol.">
        <title>101 Dothideomycetes genomes: A test case for predicting lifestyles and emergence of pathogens.</title>
        <authorList>
            <person name="Haridas S."/>
            <person name="Albert R."/>
            <person name="Binder M."/>
            <person name="Bloem J."/>
            <person name="LaButti K."/>
            <person name="Salamov A."/>
            <person name="Andreopoulos B."/>
            <person name="Baker S."/>
            <person name="Barry K."/>
            <person name="Bills G."/>
            <person name="Bluhm B."/>
            <person name="Cannon C."/>
            <person name="Castanera R."/>
            <person name="Culley D."/>
            <person name="Daum C."/>
            <person name="Ezra D."/>
            <person name="Gonzalez J."/>
            <person name="Henrissat B."/>
            <person name="Kuo A."/>
            <person name="Liang C."/>
            <person name="Lipzen A."/>
            <person name="Lutzoni F."/>
            <person name="Magnuson J."/>
            <person name="Mondo S."/>
            <person name="Nolan M."/>
            <person name="Ohm R."/>
            <person name="Pangilinan J."/>
            <person name="Park H.-J."/>
            <person name="Ramirez L."/>
            <person name="Alfaro M."/>
            <person name="Sun H."/>
            <person name="Tritt A."/>
            <person name="Yoshinaga Y."/>
            <person name="Zwiers L.-H."/>
            <person name="Turgeon B."/>
            <person name="Goodwin S."/>
            <person name="Spatafora J."/>
            <person name="Crous P."/>
            <person name="Grigoriev I."/>
        </authorList>
    </citation>
    <scope>NUCLEOTIDE SEQUENCE [LARGE SCALE GENOMIC DNA]</scope>
    <source>
        <strain evidence="3">CBS 304.66</strain>
    </source>
</reference>
<dbReference type="EMBL" id="ML986898">
    <property type="protein sequence ID" value="KAF2257628.1"/>
    <property type="molecule type" value="Genomic_DNA"/>
</dbReference>
<evidence type="ECO:0000313" key="2">
    <source>
        <dbReference type="EMBL" id="KAF2257628.1"/>
    </source>
</evidence>
<dbReference type="InterPro" id="IPR000719">
    <property type="entry name" value="Prot_kinase_dom"/>
</dbReference>
<dbReference type="Proteomes" id="UP000800093">
    <property type="component" value="Unassembled WGS sequence"/>
</dbReference>
<evidence type="ECO:0000313" key="3">
    <source>
        <dbReference type="Proteomes" id="UP000800093"/>
    </source>
</evidence>
<dbReference type="InterPro" id="IPR038305">
    <property type="entry name" value="HeLo_sf"/>
</dbReference>
<gene>
    <name evidence="2" type="ORF">CC78DRAFT_538390</name>
</gene>
<dbReference type="OrthoDB" id="1911848at2759"/>
<dbReference type="PROSITE" id="PS50011">
    <property type="entry name" value="PROTEIN_KINASE_DOM"/>
    <property type="match status" value="1"/>
</dbReference>
<dbReference type="Gene3D" id="1.20.120.1020">
    <property type="entry name" value="Prion-inhibition and propagation, HeLo domain"/>
    <property type="match status" value="1"/>
</dbReference>
<dbReference type="Pfam" id="PF14479">
    <property type="entry name" value="HeLo"/>
    <property type="match status" value="1"/>
</dbReference>
<feature type="domain" description="Protein kinase" evidence="1">
    <location>
        <begin position="212"/>
        <end position="554"/>
    </location>
</feature>
<evidence type="ECO:0000259" key="1">
    <source>
        <dbReference type="PROSITE" id="PS50011"/>
    </source>
</evidence>
<dbReference type="PANTHER" id="PTHR37542">
    <property type="entry name" value="HELO DOMAIN-CONTAINING PROTEIN-RELATED"/>
    <property type="match status" value="1"/>
</dbReference>
<sequence>MTTPFDAAAAAAGLFSLTFQAFQGCVGAFNFFNTAAHIGADGSLFSSKLQWEQYRLVEWGNKAGLGEIGRPNSKLNWQIAYSLLQQFESLMTSAEELKTRYRLEVTEEAIEESERLSVAKPPQKGVGKLIARLRPEIYATTGRVIQANNNTMKRLRWATMGIGQANRIIRDISDLNQKLHQLLDSIDQERRDYVDALLLRDIISRSSSAIDVEQIKEILEPSPSPTNKSIQAAASLKQIRLVIGVDKRDDEVGTAPTEKTKGSMPLIRKLKYKKLLPYMTETPMRESGIEFARYDCKPVLVEWKVAEGPMWQQLFNQVRNLAVLLTSEVGKTFRSLPCIGYLPWEEKERYALVYDIPDASTEDSKAHWRMKSLYDLLSEQPILSLSRRYQIATGMAEVILQLHTAGWLHKSFRSDNIIFLSPTGSTTADFLNRSPYLVGYGYARPDTPDAAIFTQLPDTVLRTDLYRHPQARGIPRQRYQKRFDMYAFGCLLVELALWKRLTDIQSTYRSIDINKVIADAAASNAEIELPSLLELPSREQYVDELKHYAGEAFVEAIKLSLLMETKVEEGQDASLDTQQAVLEKLRQCKC</sequence>
<dbReference type="AlphaFoldDB" id="A0A9P4JZ45"/>